<evidence type="ECO:0008006" key="3">
    <source>
        <dbReference type="Google" id="ProtNLM"/>
    </source>
</evidence>
<sequence length="107" mass="12073">MSKVFMFLAGAVLMLWLVGVSQQVPVITASLTLGGAPYRPPEAVGLPIRDRCREWHYTVPGETQWTVARLYAGNAEKHLWLRQMRYMSGLAVTDDNIQPNQKLCVAW</sequence>
<dbReference type="EMBL" id="JAYMYJ010000018">
    <property type="protein sequence ID" value="MEB4589783.1"/>
    <property type="molecule type" value="Genomic_DNA"/>
</dbReference>
<reference evidence="2" key="1">
    <citation type="submission" date="2023-07" db="EMBL/GenBank/DDBJ databases">
        <title>The carbon used by Thiothrix.</title>
        <authorList>
            <person name="Chen L."/>
        </authorList>
    </citation>
    <scope>NUCLEOTIDE SEQUENCE [LARGE SCALE GENOMIC DNA]</scope>
</reference>
<comment type="caution">
    <text evidence="1">The sequence shown here is derived from an EMBL/GenBank/DDBJ whole genome shotgun (WGS) entry which is preliminary data.</text>
</comment>
<organism evidence="1 2">
    <name type="scientific">Candidatus Thiothrix phosphatis</name>
    <dbReference type="NCBI Taxonomy" id="3112415"/>
    <lineage>
        <taxon>Bacteria</taxon>
        <taxon>Pseudomonadati</taxon>
        <taxon>Pseudomonadota</taxon>
        <taxon>Gammaproteobacteria</taxon>
        <taxon>Thiotrichales</taxon>
        <taxon>Thiotrichaceae</taxon>
        <taxon>Thiothrix</taxon>
    </lineage>
</organism>
<accession>A0ABU6CSI0</accession>
<reference evidence="1 2" key="2">
    <citation type="submission" date="2024-01" db="EMBL/GenBank/DDBJ databases">
        <authorList>
            <person name="Xie X."/>
        </authorList>
    </citation>
    <scope>NUCLEOTIDE SEQUENCE [LARGE SCALE GENOMIC DNA]</scope>
    <source>
        <strain evidence="1">SCUT-1</strain>
    </source>
</reference>
<dbReference type="RefSeq" id="WP_324692983.1">
    <property type="nucleotide sequence ID" value="NZ_JAYMYJ010000018.1"/>
</dbReference>
<proteinExistence type="predicted"/>
<evidence type="ECO:0000313" key="2">
    <source>
        <dbReference type="Proteomes" id="UP001308005"/>
    </source>
</evidence>
<dbReference type="Proteomes" id="UP001308005">
    <property type="component" value="Unassembled WGS sequence"/>
</dbReference>
<keyword evidence="2" id="KW-1185">Reference proteome</keyword>
<protein>
    <recommendedName>
        <fullName evidence="3">LysM domain-containing protein</fullName>
    </recommendedName>
</protein>
<evidence type="ECO:0000313" key="1">
    <source>
        <dbReference type="EMBL" id="MEB4589783.1"/>
    </source>
</evidence>
<name>A0ABU6CSI0_9GAMM</name>
<gene>
    <name evidence="1" type="ORF">VSS37_02200</name>
</gene>